<dbReference type="EMBL" id="NCVQ01000003">
    <property type="protein sequence ID" value="PWZ41848.1"/>
    <property type="molecule type" value="Genomic_DNA"/>
</dbReference>
<organism evidence="1">
    <name type="scientific">Zea mays</name>
    <name type="common">Maize</name>
    <dbReference type="NCBI Taxonomy" id="4577"/>
    <lineage>
        <taxon>Eukaryota</taxon>
        <taxon>Viridiplantae</taxon>
        <taxon>Streptophyta</taxon>
        <taxon>Embryophyta</taxon>
        <taxon>Tracheophyta</taxon>
        <taxon>Spermatophyta</taxon>
        <taxon>Magnoliopsida</taxon>
        <taxon>Liliopsida</taxon>
        <taxon>Poales</taxon>
        <taxon>Poaceae</taxon>
        <taxon>PACMAD clade</taxon>
        <taxon>Panicoideae</taxon>
        <taxon>Andropogonodae</taxon>
        <taxon>Andropogoneae</taxon>
        <taxon>Tripsacinae</taxon>
        <taxon>Zea</taxon>
    </lineage>
</organism>
<proteinExistence type="predicted"/>
<name>A0A3L6G3Y6_MAIZE</name>
<accession>A0A3L6G3Y6</accession>
<dbReference type="AlphaFoldDB" id="A0A3L6G3Y6"/>
<comment type="caution">
    <text evidence="1">The sequence shown here is derived from an EMBL/GenBank/DDBJ whole genome shotgun (WGS) entry which is preliminary data.</text>
</comment>
<reference evidence="1" key="1">
    <citation type="journal article" date="2018" name="Nat. Genet.">
        <title>Extensive intraspecific gene order and gene structural variations between Mo17 and other maize genomes.</title>
        <authorList>
            <person name="Sun S."/>
            <person name="Zhou Y."/>
            <person name="Chen J."/>
            <person name="Shi J."/>
            <person name="Zhao H."/>
            <person name="Zhao H."/>
            <person name="Song W."/>
            <person name="Zhang M."/>
            <person name="Cui Y."/>
            <person name="Dong X."/>
            <person name="Liu H."/>
            <person name="Ma X."/>
            <person name="Jiao Y."/>
            <person name="Wang B."/>
            <person name="Wei X."/>
            <person name="Stein J.C."/>
            <person name="Glaubitz J.C."/>
            <person name="Lu F."/>
            <person name="Yu G."/>
            <person name="Liang C."/>
            <person name="Fengler K."/>
            <person name="Li B."/>
            <person name="Rafalski A."/>
            <person name="Schnable P.S."/>
            <person name="Ware D.H."/>
            <person name="Buckler E.S."/>
            <person name="Lai J."/>
        </authorList>
    </citation>
    <scope>NUCLEOTIDE SEQUENCE [LARGE SCALE GENOMIC DNA]</scope>
    <source>
        <tissue evidence="1">Seedling</tissue>
    </source>
</reference>
<protein>
    <submittedName>
        <fullName evidence="1">Uncharacterized protein</fullName>
    </submittedName>
</protein>
<evidence type="ECO:0000313" key="1">
    <source>
        <dbReference type="EMBL" id="PWZ41848.1"/>
    </source>
</evidence>
<sequence length="67" mass="7408">MMMSAKKIARLAKKWQRMAAQGRKRLALGAAAKEVDEDHAALRRGGHGVRHVFAQERSLCRARAGVP</sequence>
<gene>
    <name evidence="1" type="ORF">Zm00014a_038161</name>
</gene>
<dbReference type="Proteomes" id="UP000251960">
    <property type="component" value="Chromosome 2"/>
</dbReference>